<keyword evidence="1" id="KW-0831">Ubiquinone biosynthesis</keyword>
<dbReference type="EMBL" id="JAYFUI010000131">
    <property type="protein sequence ID" value="MEA5672440.1"/>
    <property type="molecule type" value="Genomic_DNA"/>
</dbReference>
<dbReference type="HAMAP" id="MF_02233">
    <property type="entry name" value="UbiV"/>
    <property type="match status" value="1"/>
</dbReference>
<keyword evidence="1" id="KW-0004">4Fe-4S</keyword>
<dbReference type="PANTHER" id="PTHR30217">
    <property type="entry name" value="PEPTIDASE U32 FAMILY"/>
    <property type="match status" value="1"/>
</dbReference>
<dbReference type="RefSeq" id="WP_323453483.1">
    <property type="nucleotide sequence ID" value="NZ_JAYFUI010000131.1"/>
</dbReference>
<comment type="pathway">
    <text evidence="1">Cofactor biosynthesis; ubiquinone biosynthesis.</text>
</comment>
<feature type="binding site" evidence="1">
    <location>
        <position position="39"/>
    </location>
    <ligand>
        <name>[4Fe-4S] cluster</name>
        <dbReference type="ChEBI" id="CHEBI:49883"/>
    </ligand>
</feature>
<comment type="similarity">
    <text evidence="1">Belongs to the peptidase U32 family. UbiV subfamily.</text>
</comment>
<evidence type="ECO:0000256" key="1">
    <source>
        <dbReference type="HAMAP-Rule" id="MF_02233"/>
    </source>
</evidence>
<comment type="function">
    <text evidence="1">Required for O(2)-independent ubiquinone (coenzyme Q) biosynthesis. Together with UbiU, is essential for the C6-hydroxylation reaction in the oxygen-independent ubiquinone biosynthesis pathway.</text>
</comment>
<evidence type="ECO:0000313" key="3">
    <source>
        <dbReference type="Proteomes" id="UP001302573"/>
    </source>
</evidence>
<keyword evidence="1" id="KW-0479">Metal-binding</keyword>
<organism evidence="2 3">
    <name type="scientific">Pseudomonas machongensis</name>
    <dbReference type="NCBI Taxonomy" id="3110229"/>
    <lineage>
        <taxon>Bacteria</taxon>
        <taxon>Pseudomonadati</taxon>
        <taxon>Pseudomonadota</taxon>
        <taxon>Gammaproteobacteria</taxon>
        <taxon>Pseudomonadales</taxon>
        <taxon>Pseudomonadaceae</taxon>
        <taxon>Pseudomonas</taxon>
    </lineage>
</organism>
<comment type="cofactor">
    <cofactor evidence="1">
        <name>[4Fe-4S] cluster</name>
        <dbReference type="ChEBI" id="CHEBI:49883"/>
    </cofactor>
</comment>
<dbReference type="Proteomes" id="UP001302573">
    <property type="component" value="Unassembled WGS sequence"/>
</dbReference>
<accession>A0ABU5VJ10</accession>
<dbReference type="NCBIfam" id="NF011991">
    <property type="entry name" value="PRK15447.1"/>
    <property type="match status" value="1"/>
</dbReference>
<evidence type="ECO:0000313" key="2">
    <source>
        <dbReference type="EMBL" id="MEA5672440.1"/>
    </source>
</evidence>
<proteinExistence type="inferred from homology"/>
<protein>
    <recommendedName>
        <fullName evidence="1">Ubiquinone biosynthesis protein UbiV</fullName>
    </recommendedName>
</protein>
<dbReference type="InterPro" id="IPR043693">
    <property type="entry name" value="UbiV"/>
</dbReference>
<feature type="binding site" evidence="1">
    <location>
        <position position="197"/>
    </location>
    <ligand>
        <name>[4Fe-4S] cluster</name>
        <dbReference type="ChEBI" id="CHEBI:49883"/>
    </ligand>
</feature>
<feature type="binding site" evidence="1">
    <location>
        <position position="180"/>
    </location>
    <ligand>
        <name>[4Fe-4S] cluster</name>
        <dbReference type="ChEBI" id="CHEBI:49883"/>
    </ligand>
</feature>
<comment type="caution">
    <text evidence="2">The sequence shown here is derived from an EMBL/GenBank/DDBJ whole genome shotgun (WGS) entry which is preliminary data.</text>
</comment>
<dbReference type="PANTHER" id="PTHR30217:SF11">
    <property type="entry name" value="UBIQUINONE BIOSYNTHESIS PROTEIN UBIV"/>
    <property type="match status" value="1"/>
</dbReference>
<keyword evidence="3" id="KW-1185">Reference proteome</keyword>
<gene>
    <name evidence="1" type="primary">ubiV</name>
    <name evidence="2" type="ORF">VA602_13955</name>
</gene>
<dbReference type="InterPro" id="IPR001539">
    <property type="entry name" value="Peptidase_U32"/>
</dbReference>
<reference evidence="2 3" key="1">
    <citation type="submission" date="2023-12" db="EMBL/GenBank/DDBJ databases">
        <title>Pseudomonas machongensis sp. nov., isolated from wilted pepper plants (Capsicum annuum).</title>
        <authorList>
            <person name="Qiu M."/>
            <person name="Li Y."/>
            <person name="Liu Q."/>
            <person name="Zhang X."/>
            <person name="Huang Y."/>
            <person name="Guo R."/>
            <person name="Hu M."/>
            <person name="Zhou J."/>
            <person name="Zhou X."/>
        </authorList>
    </citation>
    <scope>NUCLEOTIDE SEQUENCE [LARGE SCALE GENOMIC DNA]</scope>
    <source>
        <strain evidence="2 3">MH2</strain>
    </source>
</reference>
<comment type="subunit">
    <text evidence="1">Forms a heterodimer with UbiU.</text>
</comment>
<dbReference type="InterPro" id="IPR051454">
    <property type="entry name" value="RNA/ubiquinone_mod_enzymes"/>
</dbReference>
<sequence>MKLSLGPVLYYWSRARLLAFYEAMAQQPLEVIYLGETVCSKRRALSLADWLALARELRVATGAELVLSGLALLEAASELGSLKRLCENGELRVEANDMGAVQLLAERGLPFVGGSALNLYNAHALQELMSCGLQRWVPPVECSGQMVADCLLQLDALGVSRPEVELFVYGHLPLAYSARCFTARAENRPKDDCQLCCQKHVDGLPLLSQEGTPLFVLNGIQTMSGEACNLLGDYAGIVERGVDILRLSPRGEGMQAVIAAFDAVRKGGEPPIATSGCNGYWHGQPGMLRVGEALQ</sequence>
<feature type="binding site" evidence="1">
    <location>
        <position position="193"/>
    </location>
    <ligand>
        <name>[4Fe-4S] cluster</name>
        <dbReference type="ChEBI" id="CHEBI:49883"/>
    </ligand>
</feature>
<dbReference type="Pfam" id="PF01136">
    <property type="entry name" value="Peptidase_U32"/>
    <property type="match status" value="1"/>
</dbReference>
<keyword evidence="1" id="KW-0408">Iron</keyword>
<name>A0ABU5VJ10_9PSED</name>
<keyword evidence="1" id="KW-0411">Iron-sulfur</keyword>